<evidence type="ECO:0000313" key="2">
    <source>
        <dbReference type="Proteomes" id="UP000607559"/>
    </source>
</evidence>
<accession>A0A8J2UJE4</accession>
<reference evidence="1" key="2">
    <citation type="submission" date="2020-09" db="EMBL/GenBank/DDBJ databases">
        <authorList>
            <person name="Sun Q."/>
            <person name="Zhou Y."/>
        </authorList>
    </citation>
    <scope>NUCLEOTIDE SEQUENCE</scope>
    <source>
        <strain evidence="1">CGMCC 1.15448</strain>
    </source>
</reference>
<proteinExistence type="predicted"/>
<protein>
    <submittedName>
        <fullName evidence="1">Uncharacterized protein</fullName>
    </submittedName>
</protein>
<dbReference type="RefSeq" id="WP_188937932.1">
    <property type="nucleotide sequence ID" value="NZ_BMJC01000008.1"/>
</dbReference>
<sequence length="205" mass="24389">MSLVTIRVWGQPEFHDTLSIAIERLKAEKMDTVVQFDLPGYGLLRSDTLIGIGEVTMFQVHYLVYWRKGATFSQKFVEYCTKDCENLVFAVSLPLEIKEDTLIPWFRTHIDTILKEDIYPYIYLQRYKGVDHYDVFRPSHTPTYYIRICTVTEDIGKTVDDNDLQKEVRNFPENLNYETNRRTSLSILYHKLDEFFSILDKRFRF</sequence>
<keyword evidence="2" id="KW-1185">Reference proteome</keyword>
<reference evidence="1" key="1">
    <citation type="journal article" date="2014" name="Int. J. Syst. Evol. Microbiol.">
        <title>Complete genome sequence of Corynebacterium casei LMG S-19264T (=DSM 44701T), isolated from a smear-ripened cheese.</title>
        <authorList>
            <consortium name="US DOE Joint Genome Institute (JGI-PGF)"/>
            <person name="Walter F."/>
            <person name="Albersmeier A."/>
            <person name="Kalinowski J."/>
            <person name="Ruckert C."/>
        </authorList>
    </citation>
    <scope>NUCLEOTIDE SEQUENCE</scope>
    <source>
        <strain evidence="1">CGMCC 1.15448</strain>
    </source>
</reference>
<evidence type="ECO:0000313" key="1">
    <source>
        <dbReference type="EMBL" id="GGB24375.1"/>
    </source>
</evidence>
<comment type="caution">
    <text evidence="1">The sequence shown here is derived from an EMBL/GenBank/DDBJ whole genome shotgun (WGS) entry which is preliminary data.</text>
</comment>
<name>A0A8J2UJE4_9BACT</name>
<gene>
    <name evidence="1" type="ORF">GCM10011511_55360</name>
</gene>
<dbReference type="EMBL" id="BMJC01000008">
    <property type="protein sequence ID" value="GGB24375.1"/>
    <property type="molecule type" value="Genomic_DNA"/>
</dbReference>
<dbReference type="AlphaFoldDB" id="A0A8J2UJE4"/>
<organism evidence="1 2">
    <name type="scientific">Puia dinghuensis</name>
    <dbReference type="NCBI Taxonomy" id="1792502"/>
    <lineage>
        <taxon>Bacteria</taxon>
        <taxon>Pseudomonadati</taxon>
        <taxon>Bacteroidota</taxon>
        <taxon>Chitinophagia</taxon>
        <taxon>Chitinophagales</taxon>
        <taxon>Chitinophagaceae</taxon>
        <taxon>Puia</taxon>
    </lineage>
</organism>
<dbReference type="Proteomes" id="UP000607559">
    <property type="component" value="Unassembled WGS sequence"/>
</dbReference>